<comment type="similarity">
    <text evidence="1">Belongs to the short-chain dehydrogenases/reductases (SDR) family.</text>
</comment>
<organism evidence="2">
    <name type="scientific">marine metagenome</name>
    <dbReference type="NCBI Taxonomy" id="408172"/>
    <lineage>
        <taxon>unclassified sequences</taxon>
        <taxon>metagenomes</taxon>
        <taxon>ecological metagenomes</taxon>
    </lineage>
</organism>
<dbReference type="Pfam" id="PF00106">
    <property type="entry name" value="adh_short"/>
    <property type="match status" value="1"/>
</dbReference>
<accession>A0A382KUQ5</accession>
<dbReference type="EMBL" id="UINC01082475">
    <property type="protein sequence ID" value="SVC27273.1"/>
    <property type="molecule type" value="Genomic_DNA"/>
</dbReference>
<sequence length="216" mass="23027">MGKKLDGKVAAITGGTRGIGRAIAERFVVEGAKVVINSRNDEKGQRALDEINAGGNVLFYPGSVTEKEVVEGLVDFTVENFGQLDIMVLNAGGVGDTAPVVELSDEEWQFELDFNLNHVFRGTRKALWHMVPRKTGRIIAISSIEGKRGKANIAGYTANKHAINGFVKSAAKEVGTEGITINSICPGLVHTDMLENQSGAASGLTEVADVIALYTK</sequence>
<dbReference type="Gene3D" id="3.40.50.720">
    <property type="entry name" value="NAD(P)-binding Rossmann-like Domain"/>
    <property type="match status" value="1"/>
</dbReference>
<dbReference type="InterPro" id="IPR036291">
    <property type="entry name" value="NAD(P)-bd_dom_sf"/>
</dbReference>
<feature type="non-terminal residue" evidence="2">
    <location>
        <position position="216"/>
    </location>
</feature>
<dbReference type="PANTHER" id="PTHR42879">
    <property type="entry name" value="3-OXOACYL-(ACYL-CARRIER-PROTEIN) REDUCTASE"/>
    <property type="match status" value="1"/>
</dbReference>
<dbReference type="InterPro" id="IPR002347">
    <property type="entry name" value="SDR_fam"/>
</dbReference>
<dbReference type="CDD" id="cd05233">
    <property type="entry name" value="SDR_c"/>
    <property type="match status" value="1"/>
</dbReference>
<evidence type="ECO:0008006" key="3">
    <source>
        <dbReference type="Google" id="ProtNLM"/>
    </source>
</evidence>
<evidence type="ECO:0000256" key="1">
    <source>
        <dbReference type="ARBA" id="ARBA00006484"/>
    </source>
</evidence>
<dbReference type="AlphaFoldDB" id="A0A382KUQ5"/>
<dbReference type="PRINTS" id="PR00081">
    <property type="entry name" value="GDHRDH"/>
</dbReference>
<evidence type="ECO:0000313" key="2">
    <source>
        <dbReference type="EMBL" id="SVC27273.1"/>
    </source>
</evidence>
<protein>
    <recommendedName>
        <fullName evidence="3">3-oxoacyl-ACP reductase</fullName>
    </recommendedName>
</protein>
<dbReference type="FunFam" id="3.40.50.720:FF:000084">
    <property type="entry name" value="Short-chain dehydrogenase reductase"/>
    <property type="match status" value="1"/>
</dbReference>
<gene>
    <name evidence="2" type="ORF">METZ01_LOCUS280127</name>
</gene>
<reference evidence="2" key="1">
    <citation type="submission" date="2018-05" db="EMBL/GenBank/DDBJ databases">
        <authorList>
            <person name="Lanie J.A."/>
            <person name="Ng W.-L."/>
            <person name="Kazmierczak K.M."/>
            <person name="Andrzejewski T.M."/>
            <person name="Davidsen T.M."/>
            <person name="Wayne K.J."/>
            <person name="Tettelin H."/>
            <person name="Glass J.I."/>
            <person name="Rusch D."/>
            <person name="Podicherti R."/>
            <person name="Tsui H.-C.T."/>
            <person name="Winkler M.E."/>
        </authorList>
    </citation>
    <scope>NUCLEOTIDE SEQUENCE</scope>
</reference>
<dbReference type="SUPFAM" id="SSF51735">
    <property type="entry name" value="NAD(P)-binding Rossmann-fold domains"/>
    <property type="match status" value="1"/>
</dbReference>
<dbReference type="PANTHER" id="PTHR42879:SF2">
    <property type="entry name" value="3-OXOACYL-[ACYL-CARRIER-PROTEIN] REDUCTASE FABG"/>
    <property type="match status" value="1"/>
</dbReference>
<proteinExistence type="inferred from homology"/>
<dbReference type="PRINTS" id="PR00080">
    <property type="entry name" value="SDRFAMILY"/>
</dbReference>
<dbReference type="InterPro" id="IPR050259">
    <property type="entry name" value="SDR"/>
</dbReference>
<name>A0A382KUQ5_9ZZZZ</name>